<reference evidence="2" key="3">
    <citation type="submission" date="2007-08" db="EMBL/GenBank/DDBJ databases">
        <authorList>
            <person name="Ueki T."/>
        </authorList>
    </citation>
    <scope>NUCLEOTIDE SEQUENCE</scope>
</reference>
<dbReference type="GeneID" id="100169902"/>
<sequence>MKTFCVVTIVLVLASVCVDARGNRHHGGLMGTGVPRCLKTCKDDCTEMKPCALATCPSVCHATREAAEGSGANRCMIRCGLTQCLPRFPSCKACVARCAAPVTACKRSSCASECPAGMTIPEHMQLSGCVRCMKRNCRNIMNGN</sequence>
<dbReference type="OMA" id="CHATREA"/>
<accession>A7VMU9</accession>
<dbReference type="SMR" id="A7VMU9"/>
<reference evidence="3" key="5">
    <citation type="submission" date="2025-05" db="UniProtKB">
        <authorList>
            <consortium name="Ensembl"/>
        </authorList>
    </citation>
    <scope>IDENTIFICATION</scope>
</reference>
<dbReference type="AlphaFoldDB" id="A7VMU9"/>
<dbReference type="InterPro" id="IPR021544">
    <property type="entry name" value="Vanabin-2"/>
</dbReference>
<keyword evidence="1" id="KW-0732">Signal</keyword>
<reference evidence="4" key="1">
    <citation type="journal article" date="2002" name="Science">
        <title>The draft genome of Ciona intestinalis: insights into chordate and vertebrate origins.</title>
        <authorList>
            <person name="Dehal P."/>
            <person name="Satou Y."/>
            <person name="Campbell R.K."/>
            <person name="Chapman J."/>
            <person name="Degnan B."/>
            <person name="De Tomaso A."/>
            <person name="Davidson B."/>
            <person name="Di Gregorio A."/>
            <person name="Gelpke M."/>
            <person name="Goodstein D.M."/>
            <person name="Harafuji N."/>
            <person name="Hastings K.E."/>
            <person name="Ho I."/>
            <person name="Hotta K."/>
            <person name="Huang W."/>
            <person name="Kawashima T."/>
            <person name="Lemaire P."/>
            <person name="Martinez D."/>
            <person name="Meinertzhagen I.A."/>
            <person name="Necula S."/>
            <person name="Nonaka M."/>
            <person name="Putnam N."/>
            <person name="Rash S."/>
            <person name="Saiga H."/>
            <person name="Satake M."/>
            <person name="Terry A."/>
            <person name="Yamada L."/>
            <person name="Wang H.G."/>
            <person name="Awazu S."/>
            <person name="Azumi K."/>
            <person name="Boore J."/>
            <person name="Branno M."/>
            <person name="Chin-Bow S."/>
            <person name="DeSantis R."/>
            <person name="Doyle S."/>
            <person name="Francino P."/>
            <person name="Keys D.N."/>
            <person name="Haga S."/>
            <person name="Hayashi H."/>
            <person name="Hino K."/>
            <person name="Imai K.S."/>
            <person name="Inaba K."/>
            <person name="Kano S."/>
            <person name="Kobayashi K."/>
            <person name="Kobayashi M."/>
            <person name="Lee B.I."/>
            <person name="Makabe K.W."/>
            <person name="Manohar C."/>
            <person name="Matassi G."/>
            <person name="Medina M."/>
            <person name="Mochizuki Y."/>
            <person name="Mount S."/>
            <person name="Morishita T."/>
            <person name="Miura S."/>
            <person name="Nakayama A."/>
            <person name="Nishizaka S."/>
            <person name="Nomoto H."/>
            <person name="Ohta F."/>
            <person name="Oishi K."/>
            <person name="Rigoutsos I."/>
            <person name="Sano M."/>
            <person name="Sasaki A."/>
            <person name="Sasakura Y."/>
            <person name="Shoguchi E."/>
            <person name="Shin-i T."/>
            <person name="Spagnuolo A."/>
            <person name="Stainier D."/>
            <person name="Suzuki M.M."/>
            <person name="Tassy O."/>
            <person name="Takatori N."/>
            <person name="Tokuoka M."/>
            <person name="Yagi K."/>
            <person name="Yoshizaki F."/>
            <person name="Wada S."/>
            <person name="Zhang C."/>
            <person name="Hyatt P.D."/>
            <person name="Larimer F."/>
            <person name="Detter C."/>
            <person name="Doggett N."/>
            <person name="Glavina T."/>
            <person name="Hawkins T."/>
            <person name="Richardson P."/>
            <person name="Lucas S."/>
            <person name="Kohara Y."/>
            <person name="Levine M."/>
            <person name="Satoh N."/>
            <person name="Rokhsar D.S."/>
        </authorList>
    </citation>
    <scope>NUCLEOTIDE SEQUENCE [LARGE SCALE GENOMIC DNA]</scope>
</reference>
<dbReference type="CTD" id="100169902"/>
<dbReference type="Ensembl" id="ENSCINT00000022590.2">
    <property type="protein sequence ID" value="ENSCINP00000022344.2"/>
    <property type="gene ID" value="ENSCING00000011772.2"/>
</dbReference>
<dbReference type="InterPro" id="IPR037242">
    <property type="entry name" value="Vanabin-2_sf"/>
</dbReference>
<accession>A0A1W2VRU7</accession>
<evidence type="ECO:0000256" key="1">
    <source>
        <dbReference type="SAM" id="SignalP"/>
    </source>
</evidence>
<dbReference type="HOGENOM" id="CLU_1795793_0_0_1"/>
<protein>
    <submittedName>
        <fullName evidence="2 3">Vanadium binding protein 4</fullName>
    </submittedName>
</protein>
<reference evidence="3" key="4">
    <citation type="journal article" date="2008" name="Genome Biol.">
        <title>Improved genome assembly and evidence-based global gene model set for the chordate Ciona intestinalis: new insight into intron and operon populations.</title>
        <authorList>
            <person name="Satou Y."/>
            <person name="Mineta K."/>
            <person name="Ogasawara M."/>
            <person name="Sasakura Y."/>
            <person name="Shoguchi E."/>
            <person name="Ueno K."/>
            <person name="Yamada L."/>
            <person name="Matsumoto J."/>
            <person name="Wasserscheid J."/>
            <person name="Dewar K."/>
            <person name="Wiley G.B."/>
            <person name="Macmil S.L."/>
            <person name="Roe B.A."/>
            <person name="Zeller R.W."/>
            <person name="Hastings K.E."/>
            <person name="Lemaire P."/>
            <person name="Lindquist E."/>
            <person name="Endo T."/>
            <person name="Hotta K."/>
            <person name="Inaba K."/>
        </authorList>
    </citation>
    <scope>NUCLEOTIDE SEQUENCE [LARGE SCALE GENOMIC DNA]</scope>
    <source>
        <strain evidence="3">wild type</strain>
    </source>
</reference>
<evidence type="ECO:0000313" key="2">
    <source>
        <dbReference type="EMBL" id="BAF76319.1"/>
    </source>
</evidence>
<feature type="signal peptide" evidence="1">
    <location>
        <begin position="1"/>
        <end position="20"/>
    </location>
</feature>
<name>A7VMU9_CIOIN</name>
<gene>
    <name evidence="2" type="primary">CiVanabin4</name>
    <name evidence="3" type="synonym">vanabin4</name>
</gene>
<proteinExistence type="evidence at transcript level"/>
<dbReference type="KEGG" id="cin:100169902"/>
<dbReference type="RefSeq" id="NP_001122355.1">
    <property type="nucleotide sequence ID" value="NM_001128883.1"/>
</dbReference>
<evidence type="ECO:0000313" key="3">
    <source>
        <dbReference type="Ensembl" id="ENSCINP00000022344.2"/>
    </source>
</evidence>
<dbReference type="RefSeq" id="XP_009857872.1">
    <property type="nucleotide sequence ID" value="XM_009859570.2"/>
</dbReference>
<feature type="chain" id="PRO_5010392957" evidence="1">
    <location>
        <begin position="21"/>
        <end position="144"/>
    </location>
</feature>
<dbReference type="Proteomes" id="UP000008144">
    <property type="component" value="Chromosome 3"/>
</dbReference>
<dbReference type="EMBL" id="EAAA01001622">
    <property type="status" value="NOT_ANNOTATED_CDS"/>
    <property type="molecule type" value="Genomic_DNA"/>
</dbReference>
<dbReference type="SUPFAM" id="SSF144129">
    <property type="entry name" value="Vanabin-like"/>
    <property type="match status" value="1"/>
</dbReference>
<evidence type="ECO:0000313" key="4">
    <source>
        <dbReference type="Proteomes" id="UP000008144"/>
    </source>
</evidence>
<dbReference type="Gene3D" id="1.10.246.100">
    <property type="entry name" value="Vanadium-binding protein 2"/>
    <property type="match status" value="1"/>
</dbReference>
<keyword evidence="4" id="KW-1185">Reference proteome</keyword>
<dbReference type="Pfam" id="PF11437">
    <property type="entry name" value="Vanabin-2"/>
    <property type="match status" value="1"/>
</dbReference>
<organism evidence="2">
    <name type="scientific">Ciona intestinalis</name>
    <name type="common">Transparent sea squirt</name>
    <name type="synonym">Ascidia intestinalis</name>
    <dbReference type="NCBI Taxonomy" id="7719"/>
    <lineage>
        <taxon>Eukaryota</taxon>
        <taxon>Metazoa</taxon>
        <taxon>Chordata</taxon>
        <taxon>Tunicata</taxon>
        <taxon>Ascidiacea</taxon>
        <taxon>Phlebobranchia</taxon>
        <taxon>Cionidae</taxon>
        <taxon>Ciona</taxon>
    </lineage>
</organism>
<reference evidence="2" key="2">
    <citation type="journal article" date="2003" name="Biochim. Biophys. Acta">
        <title>Novel vanadium-binding proteins (vanabins) identified in cDNA libraries and the genome of the ascidian Ciona intestinalis.</title>
        <authorList>
            <person name="Trivedi S."/>
            <person name="Ueki T."/>
            <person name="Yamaguchi N."/>
            <person name="Michibata H."/>
        </authorList>
    </citation>
    <scope>NUCLEOTIDE SEQUENCE</scope>
</reference>
<dbReference type="EMBL" id="AB359468">
    <property type="protein sequence ID" value="BAF76319.1"/>
    <property type="molecule type" value="mRNA"/>
</dbReference>